<evidence type="ECO:0000313" key="2">
    <source>
        <dbReference type="Proteomes" id="UP000821845"/>
    </source>
</evidence>
<comment type="caution">
    <text evidence="1">The sequence shown here is derived from an EMBL/GenBank/DDBJ whole genome shotgun (WGS) entry which is preliminary data.</text>
</comment>
<reference evidence="1" key="1">
    <citation type="submission" date="2020-05" db="EMBL/GenBank/DDBJ databases">
        <title>Large-scale comparative analyses of tick genomes elucidate their genetic diversity and vector capacities.</title>
        <authorList>
            <person name="Jia N."/>
            <person name="Wang J."/>
            <person name="Shi W."/>
            <person name="Du L."/>
            <person name="Sun Y."/>
            <person name="Zhan W."/>
            <person name="Jiang J."/>
            <person name="Wang Q."/>
            <person name="Zhang B."/>
            <person name="Ji P."/>
            <person name="Sakyi L.B."/>
            <person name="Cui X."/>
            <person name="Yuan T."/>
            <person name="Jiang B."/>
            <person name="Yang W."/>
            <person name="Lam T.T.-Y."/>
            <person name="Chang Q."/>
            <person name="Ding S."/>
            <person name="Wang X."/>
            <person name="Zhu J."/>
            <person name="Ruan X."/>
            <person name="Zhao L."/>
            <person name="Wei J."/>
            <person name="Que T."/>
            <person name="Du C."/>
            <person name="Cheng J."/>
            <person name="Dai P."/>
            <person name="Han X."/>
            <person name="Huang E."/>
            <person name="Gao Y."/>
            <person name="Liu J."/>
            <person name="Shao H."/>
            <person name="Ye R."/>
            <person name="Li L."/>
            <person name="Wei W."/>
            <person name="Wang X."/>
            <person name="Wang C."/>
            <person name="Yang T."/>
            <person name="Huo Q."/>
            <person name="Li W."/>
            <person name="Guo W."/>
            <person name="Chen H."/>
            <person name="Zhou L."/>
            <person name="Ni X."/>
            <person name="Tian J."/>
            <person name="Zhou Y."/>
            <person name="Sheng Y."/>
            <person name="Liu T."/>
            <person name="Pan Y."/>
            <person name="Xia L."/>
            <person name="Li J."/>
            <person name="Zhao F."/>
            <person name="Cao W."/>
        </authorList>
    </citation>
    <scope>NUCLEOTIDE SEQUENCE</scope>
    <source>
        <strain evidence="1">Hyas-2018</strain>
    </source>
</reference>
<evidence type="ECO:0000313" key="1">
    <source>
        <dbReference type="EMBL" id="KAH6928426.1"/>
    </source>
</evidence>
<keyword evidence="2" id="KW-1185">Reference proteome</keyword>
<organism evidence="1 2">
    <name type="scientific">Hyalomma asiaticum</name>
    <name type="common">Tick</name>
    <dbReference type="NCBI Taxonomy" id="266040"/>
    <lineage>
        <taxon>Eukaryota</taxon>
        <taxon>Metazoa</taxon>
        <taxon>Ecdysozoa</taxon>
        <taxon>Arthropoda</taxon>
        <taxon>Chelicerata</taxon>
        <taxon>Arachnida</taxon>
        <taxon>Acari</taxon>
        <taxon>Parasitiformes</taxon>
        <taxon>Ixodida</taxon>
        <taxon>Ixodoidea</taxon>
        <taxon>Ixodidae</taxon>
        <taxon>Hyalomminae</taxon>
        <taxon>Hyalomma</taxon>
    </lineage>
</organism>
<protein>
    <submittedName>
        <fullName evidence="1">Uncharacterized protein</fullName>
    </submittedName>
</protein>
<name>A0ACB7S0D7_HYAAI</name>
<proteinExistence type="predicted"/>
<gene>
    <name evidence="1" type="ORF">HPB50_015653</name>
</gene>
<accession>A0ACB7S0D7</accession>
<sequence length="769" mass="83896">MDTSCSSPRQQQQHHPHHHHHQHPTTAAVVIIDRSPARNQASPAAVCKLTPSQEQQRATVVDTQGQVSNAGYTVCTRCGQISHDLDKCDFCSREILPSDKTKPRLCGPKRRLNLDGGTTTGGGSGSGAGSQQPQPSEAKMSKRTFYGNNMLARPLLQTVGNNVLTVRQPAVTNGQARPVLSAAAAMQPAKPCLTISISSDEEADAEATGEECHERTSETPTKENHPDPQPATAEIQCLARVQDTPPESPRGGGRSSAVLVTSTHPEVPRSFVGSNPPAPSGSEMRFSCRSIRVGSYKVPPGEYWVTVSNRGLTFTIQAPTESHEVLLHVLDSDVVQVLGNLSRNMAVLFVTTNNDSAAILRTKLGMNRKSPGSYYYDPMGRVSNHVFFAKAKATTKSRAARTSIGCLAHMTKMAASDWPGRLAWRACHHSEKVSLLRWCVFPNVVRFAMPERAKKFHSTHHFGRLRKTRRGRKPNGAAAAWQERSPASPDNAVVTADASPSVHNMDSGRMSHEKQKRITFLPEPPFSEDQKIFLRQVFPGPLLHEIKQFEANEILIRSSPGPPRASEAAAVTSAAPSTTTQPQASSTATVTHLVIHNVPSSATIVTRATRSSSSASSGVVAVSGSGSVVATCEQGSSQEEISSGPNIKLLVYPAPPKTGGIPVHSADLRCLREGQFLNDVIIDFYLKYLLLERLSEEVRQRTHIFSSFFYPRLTQRLHPRAAGQQGLLYLLLERLSEEVRQRTHIFSSFFYPRLTQRLHPRAAGQQGLL</sequence>
<dbReference type="Proteomes" id="UP000821845">
    <property type="component" value="Chromosome 6"/>
</dbReference>
<dbReference type="EMBL" id="CM023486">
    <property type="protein sequence ID" value="KAH6928426.1"/>
    <property type="molecule type" value="Genomic_DNA"/>
</dbReference>